<feature type="compositionally biased region" description="Low complexity" evidence="1">
    <location>
        <begin position="186"/>
        <end position="200"/>
    </location>
</feature>
<gene>
    <name evidence="2" type="ORF">CYMTET_6375</name>
</gene>
<feature type="compositionally biased region" description="Polar residues" evidence="1">
    <location>
        <begin position="451"/>
        <end position="462"/>
    </location>
</feature>
<keyword evidence="3" id="KW-1185">Reference proteome</keyword>
<feature type="compositionally biased region" description="Low complexity" evidence="1">
    <location>
        <begin position="232"/>
        <end position="242"/>
    </location>
</feature>
<feature type="compositionally biased region" description="Low complexity" evidence="1">
    <location>
        <begin position="270"/>
        <end position="292"/>
    </location>
</feature>
<evidence type="ECO:0000313" key="2">
    <source>
        <dbReference type="EMBL" id="KAK3286047.1"/>
    </source>
</evidence>
<dbReference type="Proteomes" id="UP001190700">
    <property type="component" value="Unassembled WGS sequence"/>
</dbReference>
<reference evidence="2 3" key="1">
    <citation type="journal article" date="2015" name="Genome Biol. Evol.">
        <title>Comparative Genomics of a Bacterivorous Green Alga Reveals Evolutionary Causalities and Consequences of Phago-Mixotrophic Mode of Nutrition.</title>
        <authorList>
            <person name="Burns J.A."/>
            <person name="Paasch A."/>
            <person name="Narechania A."/>
            <person name="Kim E."/>
        </authorList>
    </citation>
    <scope>NUCLEOTIDE SEQUENCE [LARGE SCALE GENOMIC DNA]</scope>
    <source>
        <strain evidence="2 3">PLY_AMNH</strain>
    </source>
</reference>
<name>A0AAE0GXI9_9CHLO</name>
<protein>
    <submittedName>
        <fullName evidence="2">Uncharacterized protein</fullName>
    </submittedName>
</protein>
<organism evidence="2 3">
    <name type="scientific">Cymbomonas tetramitiformis</name>
    <dbReference type="NCBI Taxonomy" id="36881"/>
    <lineage>
        <taxon>Eukaryota</taxon>
        <taxon>Viridiplantae</taxon>
        <taxon>Chlorophyta</taxon>
        <taxon>Pyramimonadophyceae</taxon>
        <taxon>Pyramimonadales</taxon>
        <taxon>Pyramimonadaceae</taxon>
        <taxon>Cymbomonas</taxon>
    </lineage>
</organism>
<feature type="compositionally biased region" description="Polar residues" evidence="1">
    <location>
        <begin position="332"/>
        <end position="342"/>
    </location>
</feature>
<feature type="region of interest" description="Disordered" evidence="1">
    <location>
        <begin position="210"/>
        <end position="462"/>
    </location>
</feature>
<comment type="caution">
    <text evidence="2">The sequence shown here is derived from an EMBL/GenBank/DDBJ whole genome shotgun (WGS) entry which is preliminary data.</text>
</comment>
<proteinExistence type="predicted"/>
<evidence type="ECO:0000313" key="3">
    <source>
        <dbReference type="Proteomes" id="UP001190700"/>
    </source>
</evidence>
<feature type="compositionally biased region" description="Basic and acidic residues" evidence="1">
    <location>
        <begin position="435"/>
        <end position="445"/>
    </location>
</feature>
<feature type="compositionally biased region" description="Basic and acidic residues" evidence="1">
    <location>
        <begin position="294"/>
        <end position="303"/>
    </location>
</feature>
<accession>A0AAE0GXI9</accession>
<sequence length="462" mass="50149">MACAPVSRGLDIARHVASLRPALQGGELDSTFPLNIDGNGIVSAEDLVQVIERVAAHGMRLGQQTHLVEDLSMAAGGCLRALEANCGALALLFEDDSFRPGVLRQEELLLLMRDVARCFLELDLRLKKCELKAARLQTSALAGGTGREHHVDFAELKRALQQTKTCLVHWQSMRQVQSPPYLVGRANSSNDSSPASAEAAFPCRDSFRQAHEGHRRSFSPPAGDFAAGGVRGVHTGTGTRAHSPSKREQGNRRGRVDPSRAIGHRHVAFSAAQCKSSESSSDSSPEHTASSASRRKECQHREGSAPSSLLEEGVPVKPLRQGPFAEHPRWPGSSTTTPNKTPELSRRHVSSNTARQKSPELPRRPVSSNTARQKSPEAPRRHSHQTMQPGRNATRAPQAPVSNSTARPKSRPGSMSHVGSAAGKSSELPAPVLKAFDRRNHELQRARPSNEYYNQTKSTQLS</sequence>
<dbReference type="AlphaFoldDB" id="A0AAE0GXI9"/>
<feature type="region of interest" description="Disordered" evidence="1">
    <location>
        <begin position="181"/>
        <end position="200"/>
    </location>
</feature>
<evidence type="ECO:0000256" key="1">
    <source>
        <dbReference type="SAM" id="MobiDB-lite"/>
    </source>
</evidence>
<feature type="compositionally biased region" description="Basic and acidic residues" evidence="1">
    <location>
        <begin position="245"/>
        <end position="258"/>
    </location>
</feature>
<dbReference type="EMBL" id="LGRX02001517">
    <property type="protein sequence ID" value="KAK3286047.1"/>
    <property type="molecule type" value="Genomic_DNA"/>
</dbReference>